<feature type="binding site" evidence="10">
    <location>
        <position position="283"/>
    </location>
    <ligand>
        <name>Zn(2+)</name>
        <dbReference type="ChEBI" id="CHEBI:29105"/>
    </ligand>
</feature>
<keyword evidence="5 10" id="KW-0547">Nucleotide-binding</keyword>
<dbReference type="GO" id="GO:0046872">
    <property type="term" value="F:metal ion binding"/>
    <property type="evidence" value="ECO:0007669"/>
    <property type="project" value="UniProtKB-KW"/>
</dbReference>
<dbReference type="EMBL" id="CP018866">
    <property type="protein sequence ID" value="AST93581.1"/>
    <property type="molecule type" value="Genomic_DNA"/>
</dbReference>
<evidence type="ECO:0000256" key="10">
    <source>
        <dbReference type="HAMAP-Rule" id="MF_01820"/>
    </source>
</evidence>
<comment type="subunit">
    <text evidence="10">Monomer. Associates with 30S ribosomal subunit, binds 16S rRNA.</text>
</comment>
<evidence type="ECO:0000313" key="14">
    <source>
        <dbReference type="Proteomes" id="UP000215224"/>
    </source>
</evidence>
<evidence type="ECO:0000313" key="13">
    <source>
        <dbReference type="EMBL" id="AST93581.1"/>
    </source>
</evidence>
<dbReference type="NCBIfam" id="TIGR00157">
    <property type="entry name" value="ribosome small subunit-dependent GTPase A"/>
    <property type="match status" value="1"/>
</dbReference>
<keyword evidence="14" id="KW-1185">Reference proteome</keyword>
<comment type="function">
    <text evidence="10">One of several proteins that assist in the late maturation steps of the functional core of the 30S ribosomal subunit. Helps release RbfA from mature subunits. May play a role in the assembly of ribosomal proteins into the subunit. Circularly permuted GTPase that catalyzes slow GTP hydrolysis, GTPase activity is stimulated by the 30S ribosomal subunit.</text>
</comment>
<dbReference type="GO" id="GO:0005737">
    <property type="term" value="C:cytoplasm"/>
    <property type="evidence" value="ECO:0007669"/>
    <property type="project" value="UniProtKB-SubCell"/>
</dbReference>
<dbReference type="Pfam" id="PF03193">
    <property type="entry name" value="RsgA_GTPase"/>
    <property type="match status" value="1"/>
</dbReference>
<dbReference type="Gene3D" id="3.40.50.300">
    <property type="entry name" value="P-loop containing nucleotide triphosphate hydrolases"/>
    <property type="match status" value="1"/>
</dbReference>
<comment type="cofactor">
    <cofactor evidence="10">
        <name>Zn(2+)</name>
        <dbReference type="ChEBI" id="CHEBI:29105"/>
    </cofactor>
    <text evidence="10">Binds 1 zinc ion per subunit.</text>
</comment>
<evidence type="ECO:0000256" key="8">
    <source>
        <dbReference type="ARBA" id="ARBA00022884"/>
    </source>
</evidence>
<dbReference type="InterPro" id="IPR004881">
    <property type="entry name" value="Ribosome_biogen_GTPase_RsgA"/>
</dbReference>
<keyword evidence="4 10" id="KW-0699">rRNA-binding</keyword>
<evidence type="ECO:0000256" key="2">
    <source>
        <dbReference type="ARBA" id="ARBA00022517"/>
    </source>
</evidence>
<dbReference type="Gene3D" id="2.40.50.140">
    <property type="entry name" value="Nucleic acid-binding proteins"/>
    <property type="match status" value="1"/>
</dbReference>
<reference evidence="13 14" key="1">
    <citation type="submission" date="2016-12" db="EMBL/GenBank/DDBJ databases">
        <title>The whole genome sequencing and assembly of Bacillus cohnii DSM 6307T strain.</title>
        <authorList>
            <person name="Lee Y.-J."/>
            <person name="Yi H."/>
            <person name="Bahn Y.-S."/>
            <person name="Kim J.F."/>
            <person name="Lee D.-W."/>
        </authorList>
    </citation>
    <scope>NUCLEOTIDE SEQUENCE [LARGE SCALE GENOMIC DNA]</scope>
    <source>
        <strain evidence="13 14">DSM 6307</strain>
    </source>
</reference>
<evidence type="ECO:0000256" key="3">
    <source>
        <dbReference type="ARBA" id="ARBA00022723"/>
    </source>
</evidence>
<comment type="subcellular location">
    <subcellularLocation>
        <location evidence="10">Cytoplasm</location>
    </subcellularLocation>
</comment>
<evidence type="ECO:0000256" key="6">
    <source>
        <dbReference type="ARBA" id="ARBA00022801"/>
    </source>
</evidence>
<dbReference type="EC" id="3.6.1.-" evidence="10"/>
<dbReference type="PANTHER" id="PTHR32120">
    <property type="entry name" value="SMALL RIBOSOMAL SUBUNIT BIOGENESIS GTPASE RSGA"/>
    <property type="match status" value="1"/>
</dbReference>
<dbReference type="KEGG" id="bcoh:BC6307_21075"/>
<feature type="binding site" evidence="10">
    <location>
        <begin position="149"/>
        <end position="152"/>
    </location>
    <ligand>
        <name>GTP</name>
        <dbReference type="ChEBI" id="CHEBI:37565"/>
    </ligand>
</feature>
<evidence type="ECO:0000256" key="7">
    <source>
        <dbReference type="ARBA" id="ARBA00022833"/>
    </source>
</evidence>
<dbReference type="PROSITE" id="PS50936">
    <property type="entry name" value="ENGC_GTPASE"/>
    <property type="match status" value="1"/>
</dbReference>
<dbReference type="Gene3D" id="1.10.40.50">
    <property type="entry name" value="Probable gtpase engc, domain 3"/>
    <property type="match status" value="1"/>
</dbReference>
<feature type="domain" description="EngC GTPase" evidence="11">
    <location>
        <begin position="110"/>
        <end position="258"/>
    </location>
</feature>
<evidence type="ECO:0000259" key="12">
    <source>
        <dbReference type="PROSITE" id="PS51721"/>
    </source>
</evidence>
<keyword evidence="6 10" id="KW-0378">Hydrolase</keyword>
<feature type="domain" description="CP-type G" evidence="12">
    <location>
        <begin position="104"/>
        <end position="260"/>
    </location>
</feature>
<dbReference type="STRING" id="1314751.GCA_001591425_01901"/>
<comment type="similarity">
    <text evidence="10">Belongs to the TRAFAC class YlqF/YawG GTPase family. RsgA subfamily.</text>
</comment>
<dbReference type="Proteomes" id="UP000215224">
    <property type="component" value="Chromosome"/>
</dbReference>
<dbReference type="InterPro" id="IPR027417">
    <property type="entry name" value="P-loop_NTPase"/>
</dbReference>
<feature type="binding site" evidence="10">
    <location>
        <position position="296"/>
    </location>
    <ligand>
        <name>Zn(2+)</name>
        <dbReference type="ChEBI" id="CHEBI:29105"/>
    </ligand>
</feature>
<accession>A0A223KVU6</accession>
<dbReference type="HAMAP" id="MF_01820">
    <property type="entry name" value="GTPase_RsgA"/>
    <property type="match status" value="1"/>
</dbReference>
<dbReference type="InterPro" id="IPR010914">
    <property type="entry name" value="RsgA_GTPase_dom"/>
</dbReference>
<gene>
    <name evidence="10" type="primary">rsgA</name>
    <name evidence="13" type="ORF">BC6307_21075</name>
</gene>
<feature type="binding site" evidence="10">
    <location>
        <position position="288"/>
    </location>
    <ligand>
        <name>Zn(2+)</name>
        <dbReference type="ChEBI" id="CHEBI:29105"/>
    </ligand>
</feature>
<feature type="binding site" evidence="10">
    <location>
        <begin position="202"/>
        <end position="210"/>
    </location>
    <ligand>
        <name>GTP</name>
        <dbReference type="ChEBI" id="CHEBI:37565"/>
    </ligand>
</feature>
<evidence type="ECO:0000256" key="4">
    <source>
        <dbReference type="ARBA" id="ARBA00022730"/>
    </source>
</evidence>
<dbReference type="GO" id="GO:0042274">
    <property type="term" value="P:ribosomal small subunit biogenesis"/>
    <property type="evidence" value="ECO:0007669"/>
    <property type="project" value="UniProtKB-UniRule"/>
</dbReference>
<dbReference type="SUPFAM" id="SSF50249">
    <property type="entry name" value="Nucleic acid-binding proteins"/>
    <property type="match status" value="1"/>
</dbReference>
<evidence type="ECO:0000256" key="5">
    <source>
        <dbReference type="ARBA" id="ARBA00022741"/>
    </source>
</evidence>
<keyword evidence="1 10" id="KW-0963">Cytoplasm</keyword>
<keyword evidence="7 10" id="KW-0862">Zinc</keyword>
<evidence type="ECO:0000259" key="11">
    <source>
        <dbReference type="PROSITE" id="PS50936"/>
    </source>
</evidence>
<keyword evidence="8 10" id="KW-0694">RNA-binding</keyword>
<dbReference type="SUPFAM" id="SSF52540">
    <property type="entry name" value="P-loop containing nucleoside triphosphate hydrolases"/>
    <property type="match status" value="1"/>
</dbReference>
<dbReference type="AlphaFoldDB" id="A0A223KVU6"/>
<protein>
    <recommendedName>
        <fullName evidence="10">Small ribosomal subunit biogenesis GTPase RsgA</fullName>
        <ecNumber evidence="10">3.6.1.-</ecNumber>
    </recommendedName>
</protein>
<proteinExistence type="inferred from homology"/>
<evidence type="ECO:0000256" key="1">
    <source>
        <dbReference type="ARBA" id="ARBA00022490"/>
    </source>
</evidence>
<dbReference type="CDD" id="cd01854">
    <property type="entry name" value="YjeQ_EngC"/>
    <property type="match status" value="1"/>
</dbReference>
<name>A0A223KVU6_9BACI</name>
<organism evidence="13 14">
    <name type="scientific">Sutcliffiella cohnii</name>
    <dbReference type="NCBI Taxonomy" id="33932"/>
    <lineage>
        <taxon>Bacteria</taxon>
        <taxon>Bacillati</taxon>
        <taxon>Bacillota</taxon>
        <taxon>Bacilli</taxon>
        <taxon>Bacillales</taxon>
        <taxon>Bacillaceae</taxon>
        <taxon>Sutcliffiella</taxon>
    </lineage>
</organism>
<keyword evidence="9 10" id="KW-0342">GTP-binding</keyword>
<dbReference type="GO" id="GO:0003924">
    <property type="term" value="F:GTPase activity"/>
    <property type="evidence" value="ECO:0007669"/>
    <property type="project" value="UniProtKB-UniRule"/>
</dbReference>
<dbReference type="InterPro" id="IPR030378">
    <property type="entry name" value="G_CP_dom"/>
</dbReference>
<keyword evidence="3 10" id="KW-0479">Metal-binding</keyword>
<sequence>MNLCQLGWNETLQKELLCYEFSNFSVGRVSLEHKNMYRVLTDQGELLAEVSGKFRFEALDTGDYPAVGDWVLISVMAEERRAIIHKLFTRFSKFSRKVAGRATEEQIIASNINTVFLVNALNNDFNIRRIERYLLMTWESGANPVIVLTKADLCRQDISEKVIQVEEVAFGVPIHVCSALDGTGIEELQDYFISGQTVALLGSSGAGKSTLTNRLLGVEKQLVQETRKVDDKGRHTTTHRELFLLPGGGIIIDTPGLRELQFWETENSLSKSFSDIEEISNRCSFNDCQHESEPGCAIKAAINEGALDIKRFQSYLKLQKELAYFDRKSDVRAQLDEKEKWKRVSKGIKSKRR</sequence>
<dbReference type="PANTHER" id="PTHR32120:SF10">
    <property type="entry name" value="SMALL RIBOSOMAL SUBUNIT BIOGENESIS GTPASE RSGA"/>
    <property type="match status" value="1"/>
</dbReference>
<dbReference type="GO" id="GO:0005525">
    <property type="term" value="F:GTP binding"/>
    <property type="evidence" value="ECO:0007669"/>
    <property type="project" value="UniProtKB-UniRule"/>
</dbReference>
<keyword evidence="2 10" id="KW-0690">Ribosome biogenesis</keyword>
<feature type="binding site" evidence="10">
    <location>
        <position position="290"/>
    </location>
    <ligand>
        <name>Zn(2+)</name>
        <dbReference type="ChEBI" id="CHEBI:29105"/>
    </ligand>
</feature>
<dbReference type="PROSITE" id="PS51721">
    <property type="entry name" value="G_CP"/>
    <property type="match status" value="1"/>
</dbReference>
<evidence type="ECO:0000256" key="9">
    <source>
        <dbReference type="ARBA" id="ARBA00023134"/>
    </source>
</evidence>
<dbReference type="GO" id="GO:0019843">
    <property type="term" value="F:rRNA binding"/>
    <property type="evidence" value="ECO:0007669"/>
    <property type="project" value="UniProtKB-KW"/>
</dbReference>
<dbReference type="InterPro" id="IPR012340">
    <property type="entry name" value="NA-bd_OB-fold"/>
</dbReference>
<dbReference type="RefSeq" id="WP_066415148.1">
    <property type="nucleotide sequence ID" value="NZ_CP018866.1"/>
</dbReference>